<organism evidence="2">
    <name type="scientific">bioreactor metagenome</name>
    <dbReference type="NCBI Taxonomy" id="1076179"/>
    <lineage>
        <taxon>unclassified sequences</taxon>
        <taxon>metagenomes</taxon>
        <taxon>ecological metagenomes</taxon>
    </lineage>
</organism>
<dbReference type="AlphaFoldDB" id="A0A645BFU3"/>
<reference evidence="2" key="1">
    <citation type="submission" date="2019-08" db="EMBL/GenBank/DDBJ databases">
        <authorList>
            <person name="Kucharzyk K."/>
            <person name="Murdoch R.W."/>
            <person name="Higgins S."/>
            <person name="Loffler F."/>
        </authorList>
    </citation>
    <scope>NUCLEOTIDE SEQUENCE</scope>
</reference>
<gene>
    <name evidence="2" type="ORF">SDC9_111191</name>
</gene>
<sequence>MSECQNKGMAVGGCENCTCGNAAEPKPGRVPWLLIALVFMLGFALLFTQIFSRGGAKQGESLFDKTGIAVTETEGQP</sequence>
<comment type="caution">
    <text evidence="2">The sequence shown here is derived from an EMBL/GenBank/DDBJ whole genome shotgun (WGS) entry which is preliminary data.</text>
</comment>
<keyword evidence="1" id="KW-1133">Transmembrane helix</keyword>
<keyword evidence="1" id="KW-0472">Membrane</keyword>
<proteinExistence type="predicted"/>
<name>A0A645BFU3_9ZZZZ</name>
<feature type="transmembrane region" description="Helical" evidence="1">
    <location>
        <begin position="30"/>
        <end position="51"/>
    </location>
</feature>
<evidence type="ECO:0000256" key="1">
    <source>
        <dbReference type="SAM" id="Phobius"/>
    </source>
</evidence>
<keyword evidence="1" id="KW-0812">Transmembrane</keyword>
<protein>
    <submittedName>
        <fullName evidence="2">Uncharacterized protein</fullName>
    </submittedName>
</protein>
<accession>A0A645BFU3</accession>
<dbReference type="EMBL" id="VSSQ01019875">
    <property type="protein sequence ID" value="MPM64305.1"/>
    <property type="molecule type" value="Genomic_DNA"/>
</dbReference>
<evidence type="ECO:0000313" key="2">
    <source>
        <dbReference type="EMBL" id="MPM64305.1"/>
    </source>
</evidence>